<reference evidence="2" key="1">
    <citation type="journal article" date="2019" name="Int. J. Syst. Evol. Microbiol.">
        <title>The Global Catalogue of Microorganisms (GCM) 10K type strain sequencing project: providing services to taxonomists for standard genome sequencing and annotation.</title>
        <authorList>
            <consortium name="The Broad Institute Genomics Platform"/>
            <consortium name="The Broad Institute Genome Sequencing Center for Infectious Disease"/>
            <person name="Wu L."/>
            <person name="Ma J."/>
        </authorList>
    </citation>
    <scope>NUCLEOTIDE SEQUENCE [LARGE SCALE GENOMIC DNA]</scope>
    <source>
        <strain evidence="2">JCM 12389</strain>
    </source>
</reference>
<evidence type="ECO:0000313" key="2">
    <source>
        <dbReference type="Proteomes" id="UP001500880"/>
    </source>
</evidence>
<keyword evidence="2" id="KW-1185">Reference proteome</keyword>
<comment type="caution">
    <text evidence="1">The sequence shown here is derived from an EMBL/GenBank/DDBJ whole genome shotgun (WGS) entry which is preliminary data.</text>
</comment>
<protein>
    <recommendedName>
        <fullName evidence="3">DUF5038 domain-containing protein</fullName>
    </recommendedName>
</protein>
<sequence>MKKNIIVLLVVIAFGLTVYITTNNMNESESAQNEKKVSVEDHLEDLKDYKKNVLQSTVRKEFESLFNVDMKDFKYSDIGNTFPSEFVAEAVSLSSDVGDYYPLGFTKEDKGYILLLEHDGTYRIWTLHKQNEEWVLKNKEEKQGTYIDNKEIMDKAEQEFLEKHPEVSPSDLFIS</sequence>
<dbReference type="RefSeq" id="WP_343837603.1">
    <property type="nucleotide sequence ID" value="NZ_BAAADO010000001.1"/>
</dbReference>
<dbReference type="Proteomes" id="UP001500880">
    <property type="component" value="Unassembled WGS sequence"/>
</dbReference>
<gene>
    <name evidence="1" type="ORF">GCM10008986_07120</name>
</gene>
<evidence type="ECO:0008006" key="3">
    <source>
        <dbReference type="Google" id="ProtNLM"/>
    </source>
</evidence>
<accession>A0ABP3KPK0</accession>
<organism evidence="1 2">
    <name type="scientific">Salinibacillus aidingensis</name>
    <dbReference type="NCBI Taxonomy" id="237684"/>
    <lineage>
        <taxon>Bacteria</taxon>
        <taxon>Bacillati</taxon>
        <taxon>Bacillota</taxon>
        <taxon>Bacilli</taxon>
        <taxon>Bacillales</taxon>
        <taxon>Bacillaceae</taxon>
        <taxon>Salinibacillus</taxon>
    </lineage>
</organism>
<name>A0ABP3KPK0_9BACI</name>
<evidence type="ECO:0000313" key="1">
    <source>
        <dbReference type="EMBL" id="GAA0484419.1"/>
    </source>
</evidence>
<proteinExistence type="predicted"/>
<dbReference type="EMBL" id="BAAADO010000001">
    <property type="protein sequence ID" value="GAA0484419.1"/>
    <property type="molecule type" value="Genomic_DNA"/>
</dbReference>